<dbReference type="NCBIfam" id="TIGR00099">
    <property type="entry name" value="Cof-subfamily"/>
    <property type="match status" value="1"/>
</dbReference>
<dbReference type="KEGG" id="fsa:C5Q98_06075"/>
<dbReference type="InterPro" id="IPR036412">
    <property type="entry name" value="HAD-like_sf"/>
</dbReference>
<evidence type="ECO:0000313" key="1">
    <source>
        <dbReference type="EMBL" id="AVM42804.1"/>
    </source>
</evidence>
<dbReference type="Pfam" id="PF08282">
    <property type="entry name" value="Hydrolase_3"/>
    <property type="match status" value="1"/>
</dbReference>
<evidence type="ECO:0000313" key="2">
    <source>
        <dbReference type="Proteomes" id="UP000237947"/>
    </source>
</evidence>
<protein>
    <recommendedName>
        <fullName evidence="3">Cof-type HAD-IIB family hydrolase</fullName>
    </recommendedName>
</protein>
<dbReference type="SFLD" id="SFLDS00003">
    <property type="entry name" value="Haloacid_Dehalogenase"/>
    <property type="match status" value="1"/>
</dbReference>
<dbReference type="GO" id="GO:0016791">
    <property type="term" value="F:phosphatase activity"/>
    <property type="evidence" value="ECO:0007669"/>
    <property type="project" value="TreeGrafter"/>
</dbReference>
<dbReference type="NCBIfam" id="TIGR01484">
    <property type="entry name" value="HAD-SF-IIB"/>
    <property type="match status" value="1"/>
</dbReference>
<dbReference type="AlphaFoldDB" id="A0A2S0KP73"/>
<dbReference type="Proteomes" id="UP000237947">
    <property type="component" value="Chromosome"/>
</dbReference>
<dbReference type="PANTHER" id="PTHR10000">
    <property type="entry name" value="PHOSPHOSERINE PHOSPHATASE"/>
    <property type="match status" value="1"/>
</dbReference>
<dbReference type="Gene3D" id="3.30.1240.10">
    <property type="match status" value="1"/>
</dbReference>
<dbReference type="Gene3D" id="3.40.50.1000">
    <property type="entry name" value="HAD superfamily/HAD-like"/>
    <property type="match status" value="1"/>
</dbReference>
<sequence length="286" mass="32068">MTENLNNIPNLEKVKLIAIDVDGTTLDDYGNLPEGLFSTMQAIMDKGIKVAVVSGRPIFNLRELFQPMTNDLIIISDNGGKAEFHGEPVYSESLSKKELETFWNYFEEHDHMGVLIGENEAYLSNNNSNVKEDIEFFMTDVTLVDTLAEVDSPITKISIYFPDKTSLQAYNDFYKKDFDKDYSVTIGGIDWVDIMPMSVSKGRAIKHLQDEFNIDKSETLVVADNYNDLSMMEEAEFSFAVASANDDIRAAAKYIGPSNNDGAVVKIMQAVLKAYELQEDSLSTNQ</sequence>
<dbReference type="PANTHER" id="PTHR10000:SF8">
    <property type="entry name" value="HAD SUPERFAMILY HYDROLASE-LIKE, TYPE 3"/>
    <property type="match status" value="1"/>
</dbReference>
<dbReference type="EMBL" id="CP027226">
    <property type="protein sequence ID" value="AVM42804.1"/>
    <property type="molecule type" value="Genomic_DNA"/>
</dbReference>
<gene>
    <name evidence="1" type="ORF">C5Q98_06075</name>
</gene>
<accession>A0A2S0KP73</accession>
<dbReference type="InterPro" id="IPR023214">
    <property type="entry name" value="HAD_sf"/>
</dbReference>
<dbReference type="InterPro" id="IPR006379">
    <property type="entry name" value="HAD-SF_hydro_IIB"/>
</dbReference>
<keyword evidence="2" id="KW-1185">Reference proteome</keyword>
<reference evidence="2" key="1">
    <citation type="submission" date="2018-02" db="EMBL/GenBank/DDBJ databases">
        <authorList>
            <person name="Holder M.E."/>
            <person name="Ajami N.J."/>
            <person name="Petrosino J.F."/>
        </authorList>
    </citation>
    <scope>NUCLEOTIDE SEQUENCE [LARGE SCALE GENOMIC DNA]</scope>
    <source>
        <strain evidence="2">CCUG 47711</strain>
    </source>
</reference>
<organism evidence="1 2">
    <name type="scientific">Fastidiosipila sanguinis</name>
    <dbReference type="NCBI Taxonomy" id="236753"/>
    <lineage>
        <taxon>Bacteria</taxon>
        <taxon>Bacillati</taxon>
        <taxon>Bacillota</taxon>
        <taxon>Clostridia</taxon>
        <taxon>Eubacteriales</taxon>
        <taxon>Oscillospiraceae</taxon>
        <taxon>Fastidiosipila</taxon>
    </lineage>
</organism>
<dbReference type="OrthoDB" id="9781413at2"/>
<dbReference type="GO" id="GO:0005829">
    <property type="term" value="C:cytosol"/>
    <property type="evidence" value="ECO:0007669"/>
    <property type="project" value="TreeGrafter"/>
</dbReference>
<dbReference type="InterPro" id="IPR000150">
    <property type="entry name" value="Cof"/>
</dbReference>
<dbReference type="RefSeq" id="WP_106012754.1">
    <property type="nucleotide sequence ID" value="NZ_CP027226.1"/>
</dbReference>
<dbReference type="SUPFAM" id="SSF56784">
    <property type="entry name" value="HAD-like"/>
    <property type="match status" value="1"/>
</dbReference>
<dbReference type="SFLD" id="SFLDG01140">
    <property type="entry name" value="C2.B:_Phosphomannomutase_and_P"/>
    <property type="match status" value="1"/>
</dbReference>
<dbReference type="GO" id="GO:0000287">
    <property type="term" value="F:magnesium ion binding"/>
    <property type="evidence" value="ECO:0007669"/>
    <property type="project" value="TreeGrafter"/>
</dbReference>
<name>A0A2S0KP73_9FIRM</name>
<proteinExistence type="predicted"/>
<evidence type="ECO:0008006" key="3">
    <source>
        <dbReference type="Google" id="ProtNLM"/>
    </source>
</evidence>